<dbReference type="InterPro" id="IPR006148">
    <property type="entry name" value="Glc/Gal-6P_isomerase"/>
</dbReference>
<reference evidence="2 3" key="1">
    <citation type="submission" date="2014-08" db="EMBL/GenBank/DDBJ databases">
        <title>Clostridium innocuum, an unnegligible vancomycin-resistant pathogen causing extra-intestinal infections.</title>
        <authorList>
            <person name="Feng Y."/>
            <person name="Chiu C.-H."/>
        </authorList>
    </citation>
    <scope>NUCLEOTIDE SEQUENCE [LARGE SCALE GENOMIC DNA]</scope>
    <source>
        <strain evidence="2 3">AN88</strain>
    </source>
</reference>
<dbReference type="PANTHER" id="PTHR42892">
    <property type="entry name" value="GLUCOSAMINE-6-PHOSPHATE DEAMINASE-LIKE PROTEIN BT_0258-RELATED"/>
    <property type="match status" value="1"/>
</dbReference>
<dbReference type="PROSITE" id="PS01161">
    <property type="entry name" value="GLC_GALNAC_ISOMERASE"/>
    <property type="match status" value="1"/>
</dbReference>
<dbReference type="Pfam" id="PF01182">
    <property type="entry name" value="Glucosamine_iso"/>
    <property type="match status" value="1"/>
</dbReference>
<dbReference type="Proteomes" id="UP000030008">
    <property type="component" value="Unassembled WGS sequence"/>
</dbReference>
<proteinExistence type="predicted"/>
<dbReference type="InterPro" id="IPR018321">
    <property type="entry name" value="Glucosamine6P_isomerase_CS"/>
</dbReference>
<organism evidence="2 3">
    <name type="scientific">Clostridium innocuum</name>
    <dbReference type="NCBI Taxonomy" id="1522"/>
    <lineage>
        <taxon>Bacteria</taxon>
        <taxon>Bacillati</taxon>
        <taxon>Bacillota</taxon>
        <taxon>Clostridia</taxon>
        <taxon>Eubacteriales</taxon>
        <taxon>Clostridiaceae</taxon>
        <taxon>Clostridium</taxon>
    </lineage>
</organism>
<feature type="domain" description="Glucosamine/galactosamine-6-phosphate isomerase" evidence="1">
    <location>
        <begin position="16"/>
        <end position="134"/>
    </location>
</feature>
<dbReference type="AlphaFoldDB" id="A0A099I978"/>
<protein>
    <submittedName>
        <fullName evidence="2">Glucosamine-6-phosphate isomerase</fullName>
    </submittedName>
</protein>
<accession>A0A099I978</accession>
<evidence type="ECO:0000313" key="2">
    <source>
        <dbReference type="EMBL" id="KGJ54151.1"/>
    </source>
</evidence>
<evidence type="ECO:0000259" key="1">
    <source>
        <dbReference type="Pfam" id="PF01182"/>
    </source>
</evidence>
<name>A0A099I978_CLOIN</name>
<dbReference type="Gene3D" id="3.40.50.1360">
    <property type="match status" value="1"/>
</dbReference>
<comment type="caution">
    <text evidence="2">The sequence shown here is derived from an EMBL/GenBank/DDBJ whole genome shotgun (WGS) entry which is preliminary data.</text>
</comment>
<dbReference type="RefSeq" id="WP_044904475.1">
    <property type="nucleotide sequence ID" value="NZ_JQIF01000022.1"/>
</dbReference>
<dbReference type="SUPFAM" id="SSF100950">
    <property type="entry name" value="NagB/RpiA/CoA transferase-like"/>
    <property type="match status" value="1"/>
</dbReference>
<sequence length="248" mass="28123">MRFIITKDHEEVSNVMAQLMLKHMHSDKERVNISITTGKTPVRGYQILAEQTKGKAYFNNVHYYIFDEFWYKDDPKGICRASLDYKYFDFADVEESHIHNLDESNADTFDEDIQQVGGLDLIIMGVGSNGHFCGNQPGTFDNWNTGTHRIDRHATPLVEELLLQLLKEDLHSDDTARIPDHYISMGPKTVMAAKSIVFLMSGEQKAEAVKRAFFGPISEDFPVSIFQLHPDVTVVLDEAAAGKIKELL</sequence>
<dbReference type="EMBL" id="JQIF01000022">
    <property type="protein sequence ID" value="KGJ54151.1"/>
    <property type="molecule type" value="Genomic_DNA"/>
</dbReference>
<dbReference type="InterPro" id="IPR052960">
    <property type="entry name" value="GlcN6P_deaminase-like"/>
</dbReference>
<dbReference type="GO" id="GO:0006044">
    <property type="term" value="P:N-acetylglucosamine metabolic process"/>
    <property type="evidence" value="ECO:0007669"/>
    <property type="project" value="InterPro"/>
</dbReference>
<dbReference type="GO" id="GO:0004342">
    <property type="term" value="F:glucosamine-6-phosphate deaminase activity"/>
    <property type="evidence" value="ECO:0007669"/>
    <property type="project" value="InterPro"/>
</dbReference>
<dbReference type="GO" id="GO:0016853">
    <property type="term" value="F:isomerase activity"/>
    <property type="evidence" value="ECO:0007669"/>
    <property type="project" value="UniProtKB-KW"/>
</dbReference>
<evidence type="ECO:0000313" key="3">
    <source>
        <dbReference type="Proteomes" id="UP000030008"/>
    </source>
</evidence>
<dbReference type="PANTHER" id="PTHR42892:SF1">
    <property type="entry name" value="GLUCOSAMINE-6-PHOSPHATE ISOMERASE"/>
    <property type="match status" value="1"/>
</dbReference>
<keyword evidence="2" id="KW-0413">Isomerase</keyword>
<gene>
    <name evidence="2" type="ORF">CIAN88_05180</name>
</gene>
<dbReference type="InterPro" id="IPR037171">
    <property type="entry name" value="NagB/RpiA_transferase-like"/>
</dbReference>
<dbReference type="GO" id="GO:0005975">
    <property type="term" value="P:carbohydrate metabolic process"/>
    <property type="evidence" value="ECO:0007669"/>
    <property type="project" value="InterPro"/>
</dbReference>